<reference evidence="2" key="1">
    <citation type="journal article" date="2019" name="Int. J. Syst. Evol. Microbiol.">
        <title>The Global Catalogue of Microorganisms (GCM) 10K type strain sequencing project: providing services to taxonomists for standard genome sequencing and annotation.</title>
        <authorList>
            <consortium name="The Broad Institute Genomics Platform"/>
            <consortium name="The Broad Institute Genome Sequencing Center for Infectious Disease"/>
            <person name="Wu L."/>
            <person name="Ma J."/>
        </authorList>
    </citation>
    <scope>NUCLEOTIDE SEQUENCE [LARGE SCALE GENOMIC DNA]</scope>
    <source>
        <strain evidence="2">KCTC 42739</strain>
    </source>
</reference>
<protein>
    <submittedName>
        <fullName evidence="1">Uncharacterized protein</fullName>
    </submittedName>
</protein>
<proteinExistence type="predicted"/>
<dbReference type="EMBL" id="JBHRXP010000002">
    <property type="protein sequence ID" value="MFC3579914.1"/>
    <property type="molecule type" value="Genomic_DNA"/>
</dbReference>
<organism evidence="1 2">
    <name type="scientific">Sphingomonas hylomeconis</name>
    <dbReference type="NCBI Taxonomy" id="1395958"/>
    <lineage>
        <taxon>Bacteria</taxon>
        <taxon>Pseudomonadati</taxon>
        <taxon>Pseudomonadota</taxon>
        <taxon>Alphaproteobacteria</taxon>
        <taxon>Sphingomonadales</taxon>
        <taxon>Sphingomonadaceae</taxon>
        <taxon>Sphingomonas</taxon>
    </lineage>
</organism>
<gene>
    <name evidence="1" type="ORF">ACFONA_07005</name>
</gene>
<sequence>MVSRALSDHEVVDLLQSAGGEQEGTMQKKDLVAATAKHGLDQAHAEKAVDAVFAALRAAPTGVLVFREVEGRSVPVDKRRTIFMCG</sequence>
<evidence type="ECO:0000313" key="2">
    <source>
        <dbReference type="Proteomes" id="UP001595713"/>
    </source>
</evidence>
<evidence type="ECO:0000313" key="1">
    <source>
        <dbReference type="EMBL" id="MFC3579914.1"/>
    </source>
</evidence>
<dbReference type="Proteomes" id="UP001595713">
    <property type="component" value="Unassembled WGS sequence"/>
</dbReference>
<accession>A0ABV7SSH0</accession>
<dbReference type="RefSeq" id="WP_261293205.1">
    <property type="nucleotide sequence ID" value="NZ_JANQBK010000003.1"/>
</dbReference>
<comment type="caution">
    <text evidence="1">The sequence shown here is derived from an EMBL/GenBank/DDBJ whole genome shotgun (WGS) entry which is preliminary data.</text>
</comment>
<keyword evidence="2" id="KW-1185">Reference proteome</keyword>
<name>A0ABV7SSH0_9SPHN</name>